<organism evidence="1 2">
    <name type="scientific">Pseudomonas arsenicoxydans</name>
    <dbReference type="NCBI Taxonomy" id="702115"/>
    <lineage>
        <taxon>Bacteria</taxon>
        <taxon>Pseudomonadati</taxon>
        <taxon>Pseudomonadota</taxon>
        <taxon>Gammaproteobacteria</taxon>
        <taxon>Pseudomonadales</taxon>
        <taxon>Pseudomonadaceae</taxon>
        <taxon>Pseudomonas</taxon>
    </lineage>
</organism>
<dbReference type="OrthoDB" id="6843067at2"/>
<evidence type="ECO:0000313" key="2">
    <source>
        <dbReference type="Proteomes" id="UP000198827"/>
    </source>
</evidence>
<evidence type="ECO:0008006" key="3">
    <source>
        <dbReference type="Google" id="ProtNLM"/>
    </source>
</evidence>
<accession>A0A1H0BIM4</accession>
<protein>
    <recommendedName>
        <fullName evidence="3">Virulence factor Evf domain-containing protein</fullName>
    </recommendedName>
</protein>
<dbReference type="Proteomes" id="UP000198827">
    <property type="component" value="Chromosome I"/>
</dbReference>
<proteinExistence type="predicted"/>
<name>A0A1H0BIM4_9PSED</name>
<reference evidence="1 2" key="1">
    <citation type="submission" date="2016-10" db="EMBL/GenBank/DDBJ databases">
        <authorList>
            <person name="de Groot N.N."/>
        </authorList>
    </citation>
    <scope>NUCLEOTIDE SEQUENCE [LARGE SCALE GENOMIC DNA]</scope>
    <source>
        <strain evidence="1 2">CECT 7543</strain>
    </source>
</reference>
<gene>
    <name evidence="1" type="ORF">SAMN04489798_0343</name>
</gene>
<dbReference type="EMBL" id="LT629705">
    <property type="protein sequence ID" value="SDN45499.1"/>
    <property type="molecule type" value="Genomic_DNA"/>
</dbReference>
<evidence type="ECO:0000313" key="1">
    <source>
        <dbReference type="EMBL" id="SDN45499.1"/>
    </source>
</evidence>
<dbReference type="RefSeq" id="WP_090176068.1">
    <property type="nucleotide sequence ID" value="NZ_LT629705.1"/>
</dbReference>
<dbReference type="AlphaFoldDB" id="A0A1H0BIM4"/>
<sequence length="275" mass="30162">MDVMESTVSVEESTALVKARINKRRLLQPAVGRVKRMAVATDSGHPTKELDAVVLAETLVGYGANISLENMAIIENLIKFSKLEASYEVPSGNPKDWYLAFLKCMDEAGCLVADSGYTSYQKSAHQLTMDNIVTDIVKVGLDAAKAALPAAAVLGAIADTALGALKKEPEAIKLFSSEVIKKNGVRLAVMPCDQMTNGIILTSLTSIDYIDGSNKKEPLFFDWKTSNADIFRGSAYMTFNPIRYAEIKDDLEEYLGQFYKAALSKRFQRRKNAIS</sequence>